<feature type="domain" description="TOG" evidence="5">
    <location>
        <begin position="9"/>
        <end position="239"/>
    </location>
</feature>
<dbReference type="GO" id="GO:0005856">
    <property type="term" value="C:cytoskeleton"/>
    <property type="evidence" value="ECO:0007669"/>
    <property type="project" value="UniProtKB-SubCell"/>
</dbReference>
<dbReference type="GO" id="GO:0061863">
    <property type="term" value="F:microtubule plus end polymerase"/>
    <property type="evidence" value="ECO:0007669"/>
    <property type="project" value="InterPro"/>
</dbReference>
<dbReference type="GO" id="GO:0030951">
    <property type="term" value="P:establishment or maintenance of microtubule cytoskeleton polarity"/>
    <property type="evidence" value="ECO:0007669"/>
    <property type="project" value="InterPro"/>
</dbReference>
<keyword evidence="2" id="KW-0963">Cytoplasm</keyword>
<accession>A0A5J4USI2</accession>
<evidence type="ECO:0000313" key="7">
    <source>
        <dbReference type="Proteomes" id="UP000324800"/>
    </source>
</evidence>
<dbReference type="GO" id="GO:0046785">
    <property type="term" value="P:microtubule polymerization"/>
    <property type="evidence" value="ECO:0007669"/>
    <property type="project" value="InterPro"/>
</dbReference>
<proteinExistence type="predicted"/>
<dbReference type="GO" id="GO:0007051">
    <property type="term" value="P:spindle organization"/>
    <property type="evidence" value="ECO:0007669"/>
    <property type="project" value="InterPro"/>
</dbReference>
<evidence type="ECO:0000256" key="4">
    <source>
        <dbReference type="SAM" id="MobiDB-lite"/>
    </source>
</evidence>
<evidence type="ECO:0000256" key="2">
    <source>
        <dbReference type="ARBA" id="ARBA00022490"/>
    </source>
</evidence>
<dbReference type="InterPro" id="IPR016024">
    <property type="entry name" value="ARM-type_fold"/>
</dbReference>
<feature type="region of interest" description="Disordered" evidence="4">
    <location>
        <begin position="1"/>
        <end position="23"/>
    </location>
</feature>
<protein>
    <submittedName>
        <fullName evidence="6">Putative Cytoskeleton-associated protein 5</fullName>
    </submittedName>
</protein>
<name>A0A5J4USI2_9EUKA</name>
<keyword evidence="3" id="KW-0206">Cytoskeleton</keyword>
<evidence type="ECO:0000256" key="1">
    <source>
        <dbReference type="ARBA" id="ARBA00004245"/>
    </source>
</evidence>
<evidence type="ECO:0000313" key="6">
    <source>
        <dbReference type="EMBL" id="KAA6372715.1"/>
    </source>
</evidence>
<dbReference type="PANTHER" id="PTHR12609">
    <property type="entry name" value="MICROTUBULE ASSOCIATED PROTEIN XMAP215"/>
    <property type="match status" value="1"/>
</dbReference>
<dbReference type="GO" id="GO:0051010">
    <property type="term" value="F:microtubule plus-end binding"/>
    <property type="evidence" value="ECO:0007669"/>
    <property type="project" value="InterPro"/>
</dbReference>
<comment type="caution">
    <text evidence="6">The sequence shown here is derived from an EMBL/GenBank/DDBJ whole genome shotgun (WGS) entry which is preliminary data.</text>
</comment>
<dbReference type="Gene3D" id="1.25.10.10">
    <property type="entry name" value="Leucine-rich Repeat Variant"/>
    <property type="match status" value="2"/>
</dbReference>
<dbReference type="InterPro" id="IPR045110">
    <property type="entry name" value="XMAP215"/>
</dbReference>
<dbReference type="Pfam" id="PF21041">
    <property type="entry name" value="XMAP215_CLASP_TOG"/>
    <property type="match status" value="1"/>
</dbReference>
<gene>
    <name evidence="6" type="ORF">EZS28_031758</name>
</gene>
<dbReference type="SMART" id="SM01349">
    <property type="entry name" value="TOG"/>
    <property type="match status" value="2"/>
</dbReference>
<feature type="domain" description="TOG" evidence="5">
    <location>
        <begin position="278"/>
        <end position="508"/>
    </location>
</feature>
<dbReference type="InterPro" id="IPR048491">
    <property type="entry name" value="XMAP215_CLASP_TOG"/>
</dbReference>
<organism evidence="6 7">
    <name type="scientific">Streblomastix strix</name>
    <dbReference type="NCBI Taxonomy" id="222440"/>
    <lineage>
        <taxon>Eukaryota</taxon>
        <taxon>Metamonada</taxon>
        <taxon>Preaxostyla</taxon>
        <taxon>Oxymonadida</taxon>
        <taxon>Streblomastigidae</taxon>
        <taxon>Streblomastix</taxon>
    </lineage>
</organism>
<dbReference type="InterPro" id="IPR034085">
    <property type="entry name" value="TOG"/>
</dbReference>
<dbReference type="EMBL" id="SNRW01013354">
    <property type="protein sequence ID" value="KAA6372715.1"/>
    <property type="molecule type" value="Genomic_DNA"/>
</dbReference>
<dbReference type="OrthoDB" id="5981756at2759"/>
<dbReference type="AlphaFoldDB" id="A0A5J4USI2"/>
<dbReference type="InterPro" id="IPR011989">
    <property type="entry name" value="ARM-like"/>
</dbReference>
<evidence type="ECO:0000259" key="5">
    <source>
        <dbReference type="SMART" id="SM01349"/>
    </source>
</evidence>
<evidence type="ECO:0000256" key="3">
    <source>
        <dbReference type="ARBA" id="ARBA00023212"/>
    </source>
</evidence>
<comment type="subcellular location">
    <subcellularLocation>
        <location evidence="1">Cytoplasm</location>
        <location evidence="1">Cytoskeleton</location>
    </subcellularLocation>
</comment>
<sequence>MEQPPEFAEGPDPEIEAARNSTVDQRVNNSNWKVRKDVYDEIAGDPQKLQQSDEMNEICGLLGKIAGESANGALLSALECVNKMLENFGNMELIPYNDIIHNSCNKGFGNSRDAIRDKTIDILLICIYEGHKEEVISELSENLGSKNPKIVAAALKALTKALKTYGTSQITPDIIIKVLKKPGLLDHKDINVKKEGKALAVELYTWIGNVVPEMLKTLNEQLLKDLTVAFEAVKGQDQPEPVKRIRSMEGVMIKEQDNDNGIQQQQQSGSSSQLSVYDFTAPQEVLSQIAGKQFNLFNDLKAEGKKAWEVKRDALEKTAKIIQNAGHLKEGNYSELYKALKVCVGDAQVNVQVSALNVFMRLCEGLKKRCGIVNQAKIMLASSVGLLTSKNLQLIRAVAPFLIVLATNTLSADEVLCDSTLNILHEKPNLTQKLQLFPVIKTLITHPQVIQTFSPIGMRVLGQHLVQVVNQDTDQTIRDQAAQVIGVLSQITGIDIIEALIKDLPVPK</sequence>
<reference evidence="6 7" key="1">
    <citation type="submission" date="2019-03" db="EMBL/GenBank/DDBJ databases">
        <title>Single cell metagenomics reveals metabolic interactions within the superorganism composed of flagellate Streblomastix strix and complex community of Bacteroidetes bacteria on its surface.</title>
        <authorList>
            <person name="Treitli S.C."/>
            <person name="Kolisko M."/>
            <person name="Husnik F."/>
            <person name="Keeling P."/>
            <person name="Hampl V."/>
        </authorList>
    </citation>
    <scope>NUCLEOTIDE SEQUENCE [LARGE SCALE GENOMIC DNA]</scope>
    <source>
        <strain evidence="6">ST1C</strain>
    </source>
</reference>
<dbReference type="Proteomes" id="UP000324800">
    <property type="component" value="Unassembled WGS sequence"/>
</dbReference>
<dbReference type="SUPFAM" id="SSF48371">
    <property type="entry name" value="ARM repeat"/>
    <property type="match status" value="1"/>
</dbReference>